<organism evidence="2 3">
    <name type="scientific">Beauveria asiatica</name>
    <dbReference type="NCBI Taxonomy" id="1069075"/>
    <lineage>
        <taxon>Eukaryota</taxon>
        <taxon>Fungi</taxon>
        <taxon>Dikarya</taxon>
        <taxon>Ascomycota</taxon>
        <taxon>Pezizomycotina</taxon>
        <taxon>Sordariomycetes</taxon>
        <taxon>Hypocreomycetidae</taxon>
        <taxon>Hypocreales</taxon>
        <taxon>Cordycipitaceae</taxon>
        <taxon>Beauveria</taxon>
    </lineage>
</organism>
<dbReference type="Pfam" id="PF20174">
    <property type="entry name" value="DUF6540"/>
    <property type="match status" value="1"/>
</dbReference>
<dbReference type="AlphaFoldDB" id="A0AAW0S095"/>
<comment type="caution">
    <text evidence="2">The sequence shown here is derived from an EMBL/GenBank/DDBJ whole genome shotgun (WGS) entry which is preliminary data.</text>
</comment>
<feature type="region of interest" description="Disordered" evidence="1">
    <location>
        <begin position="1"/>
        <end position="33"/>
    </location>
</feature>
<dbReference type="EMBL" id="JAAHCF010000130">
    <property type="protein sequence ID" value="KAK8147723.1"/>
    <property type="molecule type" value="Genomic_DNA"/>
</dbReference>
<evidence type="ECO:0000313" key="3">
    <source>
        <dbReference type="Proteomes" id="UP001397290"/>
    </source>
</evidence>
<reference evidence="2 3" key="1">
    <citation type="submission" date="2020-02" db="EMBL/GenBank/DDBJ databases">
        <title>Comparative genomics of the hypocrealean fungal genus Beauvera.</title>
        <authorList>
            <person name="Showalter D.N."/>
            <person name="Bushley K.E."/>
            <person name="Rehner S.A."/>
        </authorList>
    </citation>
    <scope>NUCLEOTIDE SEQUENCE [LARGE SCALE GENOMIC DNA]</scope>
    <source>
        <strain evidence="2 3">ARSEF4384</strain>
    </source>
</reference>
<keyword evidence="3" id="KW-1185">Reference proteome</keyword>
<protein>
    <submittedName>
        <fullName evidence="2">Uncharacterized protein</fullName>
    </submittedName>
</protein>
<evidence type="ECO:0000313" key="2">
    <source>
        <dbReference type="EMBL" id="KAK8147723.1"/>
    </source>
</evidence>
<dbReference type="InterPro" id="IPR046670">
    <property type="entry name" value="DUF6540"/>
</dbReference>
<sequence>MSSRAPAPPPPPPAPSGSRRSAAGDPVLPKPPSVSLKGPAGAFLVELLIYNGSPFKDHWAYWICSHHDLETGVLVHATGDVRNGFQFEIKRSHDFRATGNRPSKRIPLQWVDGKYFNEAAMFNHGIRKIDTLPVCAFEASLHKIEAPGKTLNTVDDKTAPGKKITQRNCQTWVIESANQLVMDSILTPAVVAYLRGIEQ</sequence>
<name>A0AAW0S095_9HYPO</name>
<proteinExistence type="predicted"/>
<dbReference type="Proteomes" id="UP001397290">
    <property type="component" value="Unassembled WGS sequence"/>
</dbReference>
<gene>
    <name evidence="2" type="ORF">G3M48_001146</name>
</gene>
<accession>A0AAW0S095</accession>
<evidence type="ECO:0000256" key="1">
    <source>
        <dbReference type="SAM" id="MobiDB-lite"/>
    </source>
</evidence>
<feature type="compositionally biased region" description="Pro residues" evidence="1">
    <location>
        <begin position="1"/>
        <end position="15"/>
    </location>
</feature>